<keyword evidence="4" id="KW-1185">Reference proteome</keyword>
<comment type="caution">
    <text evidence="3">The sequence shown here is derived from an EMBL/GenBank/DDBJ whole genome shotgun (WGS) entry which is preliminary data.</text>
</comment>
<dbReference type="EMBL" id="JABFTP020000042">
    <property type="protein sequence ID" value="KAL3270946.1"/>
    <property type="molecule type" value="Genomic_DNA"/>
</dbReference>
<evidence type="ECO:0000256" key="2">
    <source>
        <dbReference type="SAM" id="SignalP"/>
    </source>
</evidence>
<name>A0ABD2MX65_9CUCU</name>
<accession>A0ABD2MX65</accession>
<dbReference type="AlphaFoldDB" id="A0ABD2MX65"/>
<dbReference type="PANTHER" id="PTHR33964:SF9">
    <property type="match status" value="1"/>
</dbReference>
<organism evidence="3 4">
    <name type="scientific">Cryptolaemus montrouzieri</name>
    <dbReference type="NCBI Taxonomy" id="559131"/>
    <lineage>
        <taxon>Eukaryota</taxon>
        <taxon>Metazoa</taxon>
        <taxon>Ecdysozoa</taxon>
        <taxon>Arthropoda</taxon>
        <taxon>Hexapoda</taxon>
        <taxon>Insecta</taxon>
        <taxon>Pterygota</taxon>
        <taxon>Neoptera</taxon>
        <taxon>Endopterygota</taxon>
        <taxon>Coleoptera</taxon>
        <taxon>Polyphaga</taxon>
        <taxon>Cucujiformia</taxon>
        <taxon>Coccinelloidea</taxon>
        <taxon>Coccinellidae</taxon>
        <taxon>Scymninae</taxon>
        <taxon>Scymnini</taxon>
        <taxon>Cryptolaemus</taxon>
    </lineage>
</organism>
<sequence>MSFTQFLPLLLIFFPLGDSLDCSKSECLRLADPLVREARFIFPDNMADIQLGCRTWDDFVNCLKHYTEQCFNEEDRRRFNNAVESPIENIHELCMNNKYQNEYLQFAPCIKSTITERNHCGSQYQMLLDQVSQRDNAISKSTLCCSHDRFKQCVQRETKRLCDRGIQNGQASRFSMQILDKALRFIDDQCVNYIPNSGDCHVIPDSLPSTDILSLSTVSSEVYPWSTLQDTNYIKEGRNPSYRGSTSNVAPSYSWSPSSNAPSEEMVPPSSSSFAPEILGSRERPASYGRASSWKENQGISSSPLPDRFQTYSDRVSTNNPTTKPYWATTSSWNVMRKEIPELGSANINKVQQTHQIHKVDGVNYQTTEETTHWYPAAGSHISNDVEEPNQQGLRVEKNDANLISYSFHSVFLIMLLKILM</sequence>
<proteinExistence type="predicted"/>
<feature type="signal peptide" evidence="2">
    <location>
        <begin position="1"/>
        <end position="19"/>
    </location>
</feature>
<keyword evidence="2" id="KW-0732">Signal</keyword>
<feature type="compositionally biased region" description="Polar residues" evidence="1">
    <location>
        <begin position="294"/>
        <end position="309"/>
    </location>
</feature>
<evidence type="ECO:0000256" key="1">
    <source>
        <dbReference type="SAM" id="MobiDB-lite"/>
    </source>
</evidence>
<evidence type="ECO:0000313" key="4">
    <source>
        <dbReference type="Proteomes" id="UP001516400"/>
    </source>
</evidence>
<dbReference type="PANTHER" id="PTHR33964">
    <property type="entry name" value="RE45066P-RELATED"/>
    <property type="match status" value="1"/>
</dbReference>
<protein>
    <submittedName>
        <fullName evidence="3">Uncharacterized protein</fullName>
    </submittedName>
</protein>
<feature type="compositionally biased region" description="Low complexity" evidence="1">
    <location>
        <begin position="247"/>
        <end position="273"/>
    </location>
</feature>
<feature type="region of interest" description="Disordered" evidence="1">
    <location>
        <begin position="235"/>
        <end position="309"/>
    </location>
</feature>
<dbReference type="Proteomes" id="UP001516400">
    <property type="component" value="Unassembled WGS sequence"/>
</dbReference>
<reference evidence="3 4" key="1">
    <citation type="journal article" date="2021" name="BMC Biol.">
        <title>Horizontally acquired antibacterial genes associated with adaptive radiation of ladybird beetles.</title>
        <authorList>
            <person name="Li H.S."/>
            <person name="Tang X.F."/>
            <person name="Huang Y.H."/>
            <person name="Xu Z.Y."/>
            <person name="Chen M.L."/>
            <person name="Du X.Y."/>
            <person name="Qiu B.Y."/>
            <person name="Chen P.T."/>
            <person name="Zhang W."/>
            <person name="Slipinski A."/>
            <person name="Escalona H.E."/>
            <person name="Waterhouse R.M."/>
            <person name="Zwick A."/>
            <person name="Pang H."/>
        </authorList>
    </citation>
    <scope>NUCLEOTIDE SEQUENCE [LARGE SCALE GENOMIC DNA]</scope>
    <source>
        <strain evidence="3">SYSU2018</strain>
    </source>
</reference>
<gene>
    <name evidence="3" type="ORF">HHI36_021451</name>
</gene>
<evidence type="ECO:0000313" key="3">
    <source>
        <dbReference type="EMBL" id="KAL3270946.1"/>
    </source>
</evidence>
<feature type="chain" id="PRO_5044830559" evidence="2">
    <location>
        <begin position="20"/>
        <end position="421"/>
    </location>
</feature>